<dbReference type="Ensembl" id="ENSOANT00000063083.1">
    <property type="protein sequence ID" value="ENSOANP00000053851.1"/>
    <property type="gene ID" value="ENSOANG00000036390.1"/>
</dbReference>
<keyword evidence="3 6" id="KW-0202">Cytokine</keyword>
<dbReference type="GO" id="GO:0005615">
    <property type="term" value="C:extracellular space"/>
    <property type="evidence" value="ECO:0000318"/>
    <property type="project" value="GO_Central"/>
</dbReference>
<evidence type="ECO:0000256" key="5">
    <source>
        <dbReference type="ARBA" id="ARBA00023157"/>
    </source>
</evidence>
<dbReference type="InterPro" id="IPR036048">
    <property type="entry name" value="Interleukin_8-like_sf"/>
</dbReference>
<keyword evidence="4" id="KW-0732">Signal</keyword>
<dbReference type="PANTHER" id="PTHR12015:SF103">
    <property type="entry name" value="C-C MOTIF CHEMOKINE 4-RELATED"/>
    <property type="match status" value="1"/>
</dbReference>
<evidence type="ECO:0000256" key="7">
    <source>
        <dbReference type="SAM" id="MobiDB-lite"/>
    </source>
</evidence>
<dbReference type="FunCoup" id="A0A6I8PG54">
    <property type="interactions" value="802"/>
</dbReference>
<comment type="subcellular location">
    <subcellularLocation>
        <location evidence="6">Secreted</location>
    </subcellularLocation>
</comment>
<protein>
    <recommendedName>
        <fullName evidence="6">C-C motif chemokine</fullName>
    </recommendedName>
</protein>
<dbReference type="FunFam" id="2.40.50.40:FF:000002">
    <property type="entry name" value="C-C motif chemokine"/>
    <property type="match status" value="1"/>
</dbReference>
<dbReference type="Gene3D" id="2.40.50.40">
    <property type="match status" value="1"/>
</dbReference>
<evidence type="ECO:0000259" key="8">
    <source>
        <dbReference type="SMART" id="SM00199"/>
    </source>
</evidence>
<reference evidence="9 10" key="1">
    <citation type="journal article" date="2008" name="Nature">
        <title>Genome analysis of the platypus reveals unique signatures of evolution.</title>
        <authorList>
            <person name="Warren W.C."/>
            <person name="Hillier L.W."/>
            <person name="Marshall Graves J.A."/>
            <person name="Birney E."/>
            <person name="Ponting C.P."/>
            <person name="Grutzner F."/>
            <person name="Belov K."/>
            <person name="Miller W."/>
            <person name="Clarke L."/>
            <person name="Chinwalla A.T."/>
            <person name="Yang S.P."/>
            <person name="Heger A."/>
            <person name="Locke D.P."/>
            <person name="Miethke P."/>
            <person name="Waters P.D."/>
            <person name="Veyrunes F."/>
            <person name="Fulton L."/>
            <person name="Fulton B."/>
            <person name="Graves T."/>
            <person name="Wallis J."/>
            <person name="Puente X.S."/>
            <person name="Lopez-Otin C."/>
            <person name="Ordonez G.R."/>
            <person name="Eichler E.E."/>
            <person name="Chen L."/>
            <person name="Cheng Z."/>
            <person name="Deakin J.E."/>
            <person name="Alsop A."/>
            <person name="Thompson K."/>
            <person name="Kirby P."/>
            <person name="Papenfuss A.T."/>
            <person name="Wakefield M.J."/>
            <person name="Olender T."/>
            <person name="Lancet D."/>
            <person name="Huttley G.A."/>
            <person name="Smit A.F."/>
            <person name="Pask A."/>
            <person name="Temple-Smith P."/>
            <person name="Batzer M.A."/>
            <person name="Walker J.A."/>
            <person name="Konkel M.K."/>
            <person name="Harris R.S."/>
            <person name="Whittington C.M."/>
            <person name="Wong E.S."/>
            <person name="Gemmell N.J."/>
            <person name="Buschiazzo E."/>
            <person name="Vargas Jentzsch I.M."/>
            <person name="Merkel A."/>
            <person name="Schmitz J."/>
            <person name="Zemann A."/>
            <person name="Churakov G."/>
            <person name="Kriegs J.O."/>
            <person name="Brosius J."/>
            <person name="Murchison E.P."/>
            <person name="Sachidanandam R."/>
            <person name="Smith C."/>
            <person name="Hannon G.J."/>
            <person name="Tsend-Ayush E."/>
            <person name="McMillan D."/>
            <person name="Attenborough R."/>
            <person name="Rens W."/>
            <person name="Ferguson-Smith M."/>
            <person name="Lefevre C.M."/>
            <person name="Sharp J.A."/>
            <person name="Nicholas K.R."/>
            <person name="Ray D.A."/>
            <person name="Kube M."/>
            <person name="Reinhardt R."/>
            <person name="Pringle T.H."/>
            <person name="Taylor J."/>
            <person name="Jones R.C."/>
            <person name="Nixon B."/>
            <person name="Dacheux J.L."/>
            <person name="Niwa H."/>
            <person name="Sekita Y."/>
            <person name="Huang X."/>
            <person name="Stark A."/>
            <person name="Kheradpour P."/>
            <person name="Kellis M."/>
            <person name="Flicek P."/>
            <person name="Chen Y."/>
            <person name="Webber C."/>
            <person name="Hardison R."/>
            <person name="Nelson J."/>
            <person name="Hallsworth-Pepin K."/>
            <person name="Delehaunty K."/>
            <person name="Markovic C."/>
            <person name="Minx P."/>
            <person name="Feng Y."/>
            <person name="Kremitzki C."/>
            <person name="Mitreva M."/>
            <person name="Glasscock J."/>
            <person name="Wylie T."/>
            <person name="Wohldmann P."/>
            <person name="Thiru P."/>
            <person name="Nhan M.N."/>
            <person name="Pohl C.S."/>
            <person name="Smith S.M."/>
            <person name="Hou S."/>
            <person name="Nefedov M."/>
            <person name="de Jong P.J."/>
            <person name="Renfree M.B."/>
            <person name="Mardis E.R."/>
            <person name="Wilson R.K."/>
        </authorList>
    </citation>
    <scope>NUCLEOTIDE SEQUENCE [LARGE SCALE GENOMIC DNA]</scope>
    <source>
        <strain evidence="9 10">Glennie</strain>
    </source>
</reference>
<dbReference type="PANTHER" id="PTHR12015">
    <property type="entry name" value="SMALL INDUCIBLE CYTOKINE A"/>
    <property type="match status" value="1"/>
</dbReference>
<reference evidence="9" key="3">
    <citation type="submission" date="2025-09" db="UniProtKB">
        <authorList>
            <consortium name="Ensembl"/>
        </authorList>
    </citation>
    <scope>IDENTIFICATION</scope>
    <source>
        <strain evidence="9">Glennie</strain>
    </source>
</reference>
<dbReference type="GO" id="GO:0061844">
    <property type="term" value="P:antimicrobial humoral immune response mediated by antimicrobial peptide"/>
    <property type="evidence" value="ECO:0000318"/>
    <property type="project" value="GO_Central"/>
</dbReference>
<keyword evidence="10" id="KW-1185">Reference proteome</keyword>
<accession>A0A6I8PG54</accession>
<dbReference type="Proteomes" id="UP000002279">
    <property type="component" value="Chromosome 17"/>
</dbReference>
<dbReference type="GO" id="GO:0048020">
    <property type="term" value="F:CCR chemokine receptor binding"/>
    <property type="evidence" value="ECO:0000318"/>
    <property type="project" value="GO_Central"/>
</dbReference>
<dbReference type="PROSITE" id="PS00472">
    <property type="entry name" value="SMALL_CYTOKINES_CC"/>
    <property type="match status" value="1"/>
</dbReference>
<dbReference type="OMA" id="DIPTICC"/>
<evidence type="ECO:0000313" key="10">
    <source>
        <dbReference type="Proteomes" id="UP000002279"/>
    </source>
</evidence>
<dbReference type="GO" id="GO:0048245">
    <property type="term" value="P:eosinophil chemotaxis"/>
    <property type="evidence" value="ECO:0000318"/>
    <property type="project" value="GO_Central"/>
</dbReference>
<dbReference type="CDD" id="cd00272">
    <property type="entry name" value="Chemokine_CC"/>
    <property type="match status" value="1"/>
</dbReference>
<dbReference type="SMART" id="SM00199">
    <property type="entry name" value="SCY"/>
    <property type="match status" value="1"/>
</dbReference>
<evidence type="ECO:0000256" key="3">
    <source>
        <dbReference type="ARBA" id="ARBA00022514"/>
    </source>
</evidence>
<comment type="similarity">
    <text evidence="1 6">Belongs to the intercrine beta (chemokine CC) family.</text>
</comment>
<dbReference type="InterPro" id="IPR001811">
    <property type="entry name" value="Chemokine_IL8-like_dom"/>
</dbReference>
<dbReference type="GeneTree" id="ENSGT01100000263482"/>
<name>A0A6I8PG54_ORNAN</name>
<dbReference type="InterPro" id="IPR000827">
    <property type="entry name" value="Chemokine_CC_CS"/>
</dbReference>
<dbReference type="SUPFAM" id="SSF54117">
    <property type="entry name" value="Interleukin 8-like chemokines"/>
    <property type="match status" value="1"/>
</dbReference>
<dbReference type="GO" id="GO:0008009">
    <property type="term" value="F:chemokine activity"/>
    <property type="evidence" value="ECO:0000318"/>
    <property type="project" value="GO_Central"/>
</dbReference>
<dbReference type="InterPro" id="IPR039809">
    <property type="entry name" value="Chemokine_b/g/d"/>
</dbReference>
<gene>
    <name evidence="9" type="primary">CCL4</name>
</gene>
<keyword evidence="2 6" id="KW-0145">Chemotaxis</keyword>
<dbReference type="Pfam" id="PF00048">
    <property type="entry name" value="IL8"/>
    <property type="match status" value="1"/>
</dbReference>
<sequence>MMSSQLGKPFHSPPSFHPRLVPNKEGPDRDRVTAVPAGCSLSISQLHLCSSNPLAGQIMQGPVVTLSALLLVAALCSPTSSAPVGTDIPTICCFSYTSRPLPIRLLSYYEETSSRCSKPAIIFTTKKGREVCADPSEEWVQDRIQDLKHS</sequence>
<keyword evidence="6" id="KW-0964">Secreted</keyword>
<evidence type="ECO:0000313" key="9">
    <source>
        <dbReference type="Ensembl" id="ENSOANP00000053851.1"/>
    </source>
</evidence>
<feature type="domain" description="Chemokine interleukin-8-like" evidence="8">
    <location>
        <begin position="89"/>
        <end position="147"/>
    </location>
</feature>
<evidence type="ECO:0000256" key="2">
    <source>
        <dbReference type="ARBA" id="ARBA00022500"/>
    </source>
</evidence>
<reference evidence="9" key="2">
    <citation type="submission" date="2025-08" db="UniProtKB">
        <authorList>
            <consortium name="Ensembl"/>
        </authorList>
    </citation>
    <scope>IDENTIFICATION</scope>
    <source>
        <strain evidence="9">Glennie</strain>
    </source>
</reference>
<organism evidence="9 10">
    <name type="scientific">Ornithorhynchus anatinus</name>
    <name type="common">Duckbill platypus</name>
    <dbReference type="NCBI Taxonomy" id="9258"/>
    <lineage>
        <taxon>Eukaryota</taxon>
        <taxon>Metazoa</taxon>
        <taxon>Chordata</taxon>
        <taxon>Craniata</taxon>
        <taxon>Vertebrata</taxon>
        <taxon>Euteleostomi</taxon>
        <taxon>Mammalia</taxon>
        <taxon>Monotremata</taxon>
        <taxon>Ornithorhynchidae</taxon>
        <taxon>Ornithorhynchus</taxon>
    </lineage>
</organism>
<dbReference type="GO" id="GO:0070098">
    <property type="term" value="P:chemokine-mediated signaling pathway"/>
    <property type="evidence" value="ECO:0000318"/>
    <property type="project" value="GO_Central"/>
</dbReference>
<evidence type="ECO:0000256" key="6">
    <source>
        <dbReference type="RuleBase" id="RU361150"/>
    </source>
</evidence>
<evidence type="ECO:0000256" key="1">
    <source>
        <dbReference type="ARBA" id="ARBA00010868"/>
    </source>
</evidence>
<evidence type="ECO:0000256" key="4">
    <source>
        <dbReference type="ARBA" id="ARBA00022729"/>
    </source>
</evidence>
<feature type="region of interest" description="Disordered" evidence="7">
    <location>
        <begin position="1"/>
        <end position="29"/>
    </location>
</feature>
<dbReference type="Bgee" id="ENSOANG00000036390">
    <property type="expression patterns" value="Expressed in ovary and 3 other cell types or tissues"/>
</dbReference>
<proteinExistence type="inferred from homology"/>
<dbReference type="GO" id="GO:0006954">
    <property type="term" value="P:inflammatory response"/>
    <property type="evidence" value="ECO:0000318"/>
    <property type="project" value="GO_Central"/>
</dbReference>
<keyword evidence="5" id="KW-1015">Disulfide bond</keyword>
<dbReference type="AlphaFoldDB" id="A0A6I8PG54"/>
<dbReference type="InParanoid" id="A0A6I8PG54"/>
<dbReference type="GO" id="GO:0030335">
    <property type="term" value="P:positive regulation of cell migration"/>
    <property type="evidence" value="ECO:0000318"/>
    <property type="project" value="GO_Central"/>
</dbReference>